<accession>A0A1H2WHU0</accession>
<name>A0A1H2WHU0_HALVA</name>
<evidence type="ECO:0000313" key="2">
    <source>
        <dbReference type="EMBL" id="SDW80091.1"/>
    </source>
</evidence>
<sequence>MENWLMYALLAAVLLFFFFMYLMLRRTFQGFKEGLQQSKKK</sequence>
<dbReference type="AlphaFoldDB" id="A0A1H2WHU0"/>
<protein>
    <submittedName>
        <fullName evidence="2">Uncharacterized protein</fullName>
    </submittedName>
</protein>
<proteinExistence type="predicted"/>
<keyword evidence="1" id="KW-1133">Transmembrane helix</keyword>
<dbReference type="Proteomes" id="UP000182573">
    <property type="component" value="Unassembled WGS sequence"/>
</dbReference>
<dbReference type="STRING" id="28442.SAMN05443574_10713"/>
<reference evidence="2 3" key="1">
    <citation type="submission" date="2016-10" db="EMBL/GenBank/DDBJ databases">
        <authorList>
            <person name="de Groot N.N."/>
        </authorList>
    </citation>
    <scope>NUCLEOTIDE SEQUENCE [LARGE SCALE GENOMIC DNA]</scope>
    <source>
        <strain evidence="2 3">DSM 3756</strain>
    </source>
</reference>
<feature type="transmembrane region" description="Helical" evidence="1">
    <location>
        <begin position="6"/>
        <end position="24"/>
    </location>
</feature>
<organism evidence="2 3">
    <name type="scientific">Haloarcula vallismortis</name>
    <name type="common">Halobacterium vallismortis</name>
    <dbReference type="NCBI Taxonomy" id="28442"/>
    <lineage>
        <taxon>Archaea</taxon>
        <taxon>Methanobacteriati</taxon>
        <taxon>Methanobacteriota</taxon>
        <taxon>Stenosarchaea group</taxon>
        <taxon>Halobacteria</taxon>
        <taxon>Halobacteriales</taxon>
        <taxon>Haloarculaceae</taxon>
        <taxon>Haloarcula</taxon>
    </lineage>
</organism>
<keyword evidence="1" id="KW-0812">Transmembrane</keyword>
<dbReference type="RefSeq" id="WP_004515915.1">
    <property type="nucleotide sequence ID" value="NZ_FNOF01000007.1"/>
</dbReference>
<dbReference type="InterPro" id="IPR057181">
    <property type="entry name" value="DUF7859"/>
</dbReference>
<dbReference type="EMBL" id="FNOF01000007">
    <property type="protein sequence ID" value="SDW80091.1"/>
    <property type="molecule type" value="Genomic_DNA"/>
</dbReference>
<keyword evidence="1" id="KW-0472">Membrane</keyword>
<evidence type="ECO:0000256" key="1">
    <source>
        <dbReference type="SAM" id="Phobius"/>
    </source>
</evidence>
<gene>
    <name evidence="2" type="ORF">SAMN05443574_10713</name>
</gene>
<dbReference type="Pfam" id="PF25258">
    <property type="entry name" value="DUF7859"/>
    <property type="match status" value="1"/>
</dbReference>
<evidence type="ECO:0000313" key="3">
    <source>
        <dbReference type="Proteomes" id="UP000182573"/>
    </source>
</evidence>